<keyword evidence="7" id="KW-0378">Hydrolase</keyword>
<evidence type="ECO:0000256" key="1">
    <source>
        <dbReference type="ARBA" id="ARBA00004123"/>
    </source>
</evidence>
<dbReference type="SUPFAM" id="SSF101744">
    <property type="entry name" value="Rof/RNase P subunit-like"/>
    <property type="match status" value="1"/>
</dbReference>
<dbReference type="GO" id="GO:0006364">
    <property type="term" value="P:rRNA processing"/>
    <property type="evidence" value="ECO:0007669"/>
    <property type="project" value="TreeGrafter"/>
</dbReference>
<evidence type="ECO:0000256" key="6">
    <source>
        <dbReference type="ARBA" id="ARBA00022759"/>
    </source>
</evidence>
<accession>R7Q7U2</accession>
<name>R7Q7U2_CHOCR</name>
<keyword evidence="6" id="KW-0255">Endonuclease</keyword>
<dbReference type="InterPro" id="IPR016848">
    <property type="entry name" value="RNase_P/MRP_Rpp29-subunit"/>
</dbReference>
<evidence type="ECO:0000313" key="8">
    <source>
        <dbReference type="EMBL" id="CDF33446.1"/>
    </source>
</evidence>
<evidence type="ECO:0000313" key="9">
    <source>
        <dbReference type="Proteomes" id="UP000012073"/>
    </source>
</evidence>
<dbReference type="Gene3D" id="2.30.30.210">
    <property type="entry name" value="Ribonuclease P/MRP, subunit p29"/>
    <property type="match status" value="1"/>
</dbReference>
<comment type="subcellular location">
    <subcellularLocation>
        <location evidence="1">Nucleus</location>
    </subcellularLocation>
</comment>
<reference evidence="9" key="1">
    <citation type="journal article" date="2013" name="Proc. Natl. Acad. Sci. U.S.A.">
        <title>Genome structure and metabolic features in the red seaweed Chondrus crispus shed light on evolution of the Archaeplastida.</title>
        <authorList>
            <person name="Collen J."/>
            <person name="Porcel B."/>
            <person name="Carre W."/>
            <person name="Ball S.G."/>
            <person name="Chaparro C."/>
            <person name="Tonon T."/>
            <person name="Barbeyron T."/>
            <person name="Michel G."/>
            <person name="Noel B."/>
            <person name="Valentin K."/>
            <person name="Elias M."/>
            <person name="Artiguenave F."/>
            <person name="Arun A."/>
            <person name="Aury J.M."/>
            <person name="Barbosa-Neto J.F."/>
            <person name="Bothwell J.H."/>
            <person name="Bouget F.Y."/>
            <person name="Brillet L."/>
            <person name="Cabello-Hurtado F."/>
            <person name="Capella-Gutierrez S."/>
            <person name="Charrier B."/>
            <person name="Cladiere L."/>
            <person name="Cock J.M."/>
            <person name="Coelho S.M."/>
            <person name="Colleoni C."/>
            <person name="Czjzek M."/>
            <person name="Da Silva C."/>
            <person name="Delage L."/>
            <person name="Denoeud F."/>
            <person name="Deschamps P."/>
            <person name="Dittami S.M."/>
            <person name="Gabaldon T."/>
            <person name="Gachon C.M."/>
            <person name="Groisillier A."/>
            <person name="Herve C."/>
            <person name="Jabbari K."/>
            <person name="Katinka M."/>
            <person name="Kloareg B."/>
            <person name="Kowalczyk N."/>
            <person name="Labadie K."/>
            <person name="Leblanc C."/>
            <person name="Lopez P.J."/>
            <person name="McLachlan D.H."/>
            <person name="Meslet-Cladiere L."/>
            <person name="Moustafa A."/>
            <person name="Nehr Z."/>
            <person name="Nyvall Collen P."/>
            <person name="Panaud O."/>
            <person name="Partensky F."/>
            <person name="Poulain J."/>
            <person name="Rensing S.A."/>
            <person name="Rousvoal S."/>
            <person name="Samson G."/>
            <person name="Symeonidi A."/>
            <person name="Weissenbach J."/>
            <person name="Zambounis A."/>
            <person name="Wincker P."/>
            <person name="Boyen C."/>
        </authorList>
    </citation>
    <scope>NUCLEOTIDE SEQUENCE [LARGE SCALE GENOMIC DNA]</scope>
    <source>
        <strain evidence="9">cv. Stackhouse</strain>
    </source>
</reference>
<dbReference type="HAMAP" id="MF_00754">
    <property type="entry name" value="RNase_P_1"/>
    <property type="match status" value="1"/>
</dbReference>
<keyword evidence="5" id="KW-0540">Nuclease</keyword>
<dbReference type="InterPro" id="IPR036980">
    <property type="entry name" value="RNase_P/MRP_Rpp29_sf"/>
</dbReference>
<dbReference type="GO" id="GO:0000172">
    <property type="term" value="C:ribonuclease MRP complex"/>
    <property type="evidence" value="ECO:0007669"/>
    <property type="project" value="InterPro"/>
</dbReference>
<evidence type="ECO:0000256" key="5">
    <source>
        <dbReference type="ARBA" id="ARBA00022722"/>
    </source>
</evidence>
<comment type="similarity">
    <text evidence="2">Belongs to the eukaryotic/archaeal RNase P protein component 1 family.</text>
</comment>
<dbReference type="GO" id="GO:0001682">
    <property type="term" value="P:tRNA 5'-leader removal"/>
    <property type="evidence" value="ECO:0007669"/>
    <property type="project" value="InterPro"/>
</dbReference>
<dbReference type="GO" id="GO:0033204">
    <property type="term" value="F:ribonuclease P RNA binding"/>
    <property type="evidence" value="ECO:0007669"/>
    <property type="project" value="InterPro"/>
</dbReference>
<dbReference type="EMBL" id="HG001646">
    <property type="protein sequence ID" value="CDF33446.1"/>
    <property type="molecule type" value="Genomic_DNA"/>
</dbReference>
<dbReference type="GO" id="GO:0005634">
    <property type="term" value="C:nucleus"/>
    <property type="evidence" value="ECO:0007669"/>
    <property type="project" value="UniProtKB-SubCell"/>
</dbReference>
<dbReference type="GO" id="GO:0016787">
    <property type="term" value="F:hydrolase activity"/>
    <property type="evidence" value="ECO:0007669"/>
    <property type="project" value="UniProtKB-KW"/>
</dbReference>
<dbReference type="GO" id="GO:0030677">
    <property type="term" value="C:ribonuclease P complex"/>
    <property type="evidence" value="ECO:0007669"/>
    <property type="project" value="InterPro"/>
</dbReference>
<keyword evidence="4" id="KW-0819">tRNA processing</keyword>
<keyword evidence="9" id="KW-1185">Reference proteome</keyword>
<dbReference type="AlphaFoldDB" id="R7Q7U2"/>
<dbReference type="Pfam" id="PF01868">
    <property type="entry name" value="RNase_P-MRP_p29"/>
    <property type="match status" value="1"/>
</dbReference>
<dbReference type="InterPro" id="IPR023538">
    <property type="entry name" value="RNP1"/>
</dbReference>
<gene>
    <name evidence="8" type="ORF">CHC_T00002241001</name>
</gene>
<evidence type="ECO:0000256" key="4">
    <source>
        <dbReference type="ARBA" id="ARBA00022694"/>
    </source>
</evidence>
<dbReference type="OrthoDB" id="124041at2759"/>
<dbReference type="Proteomes" id="UP000012073">
    <property type="component" value="Unassembled WGS sequence"/>
</dbReference>
<dbReference type="RefSeq" id="XP_005713249.1">
    <property type="nucleotide sequence ID" value="XM_005713192.1"/>
</dbReference>
<keyword evidence="3" id="KW-0963">Cytoplasm</keyword>
<evidence type="ECO:0000256" key="7">
    <source>
        <dbReference type="ARBA" id="ARBA00022801"/>
    </source>
</evidence>
<dbReference type="InterPro" id="IPR023534">
    <property type="entry name" value="Rof/RNase_P-like"/>
</dbReference>
<evidence type="ECO:0000256" key="3">
    <source>
        <dbReference type="ARBA" id="ARBA00022490"/>
    </source>
</evidence>
<dbReference type="GeneID" id="17320977"/>
<dbReference type="PANTHER" id="PTHR13348:SF0">
    <property type="entry name" value="RIBONUCLEASE P PROTEIN SUBUNIT P29"/>
    <property type="match status" value="1"/>
</dbReference>
<dbReference type="SMART" id="SM00538">
    <property type="entry name" value="POP4"/>
    <property type="match status" value="1"/>
</dbReference>
<dbReference type="PANTHER" id="PTHR13348">
    <property type="entry name" value="RIBONUCLEASE P SUBUNIT P29"/>
    <property type="match status" value="1"/>
</dbReference>
<protein>
    <submittedName>
        <fullName evidence="8">Uncharacterized protein</fullName>
    </submittedName>
</protein>
<dbReference type="KEGG" id="ccp:CHC_T00002241001"/>
<organism evidence="8 9">
    <name type="scientific">Chondrus crispus</name>
    <name type="common">Carrageen Irish moss</name>
    <name type="synonym">Polymorpha crispa</name>
    <dbReference type="NCBI Taxonomy" id="2769"/>
    <lineage>
        <taxon>Eukaryota</taxon>
        <taxon>Rhodophyta</taxon>
        <taxon>Florideophyceae</taxon>
        <taxon>Rhodymeniophycidae</taxon>
        <taxon>Gigartinales</taxon>
        <taxon>Gigartinaceae</taxon>
        <taxon>Chondrus</taxon>
    </lineage>
</organism>
<dbReference type="Gramene" id="CDF33446">
    <property type="protein sequence ID" value="CDF33446"/>
    <property type="gene ID" value="CHC_T00002241001"/>
</dbReference>
<dbReference type="GO" id="GO:0004519">
    <property type="term" value="F:endonuclease activity"/>
    <property type="evidence" value="ECO:0007669"/>
    <property type="project" value="UniProtKB-KW"/>
</dbReference>
<sequence>MIEHVIRKRVAEKQILENDYLQLSHLHCAGVLPSPCRQVRRRRPVQHSQLPPPFIPTSTPHFSRMAQEQRASVGLYEPLPQRLGGTNARPSSVSLGSILPFPRGANIPAEDALNARVRNRALLLDSDSKVKKTDTKLKSRKKGRAAAGKVVIPKAEQKYELYVPLMQLWTDYASKLIKDENVTNYGDRVLRMDLHGAPVHVVRSRDPGLVGIKGILVAETANTIIVVTEKDRALTVPKNVAVIRIEFGKIALEISLPALQFRASERAARKIKKRHLPAL</sequence>
<evidence type="ECO:0000256" key="2">
    <source>
        <dbReference type="ARBA" id="ARBA00006181"/>
    </source>
</evidence>
<dbReference type="InterPro" id="IPR002730">
    <property type="entry name" value="Rpp29/RNP1"/>
</dbReference>
<dbReference type="STRING" id="2769.R7Q7U2"/>
<proteinExistence type="inferred from homology"/>
<dbReference type="OMA" id="NICFRAS"/>